<dbReference type="HOGENOM" id="CLU_2466299_0_0_7"/>
<dbReference type="KEGG" id="ppd:Ppro_3667"/>
<keyword evidence="2" id="KW-1185">Reference proteome</keyword>
<proteinExistence type="predicted"/>
<dbReference type="RefSeq" id="WP_011733778.1">
    <property type="nucleotide sequence ID" value="NC_008607.1"/>
</dbReference>
<evidence type="ECO:0000313" key="1">
    <source>
        <dbReference type="EMBL" id="ABL01259.1"/>
    </source>
</evidence>
<sequence>MSNPTVISLQEAVDVDAVDILIDMRRFIHSAVVPKLRTIICQLFWMPPFTVIKHFYVKLLYGRKGKRKKMGYHLQMAPHCKDVGVTPI</sequence>
<accession>A0R824</accession>
<protein>
    <submittedName>
        <fullName evidence="1">Uncharacterized protein</fullName>
    </submittedName>
</protein>
<keyword evidence="1" id="KW-0614">Plasmid</keyword>
<dbReference type="Proteomes" id="UP000006732">
    <property type="component" value="Plasmid pPRO1"/>
</dbReference>
<gene>
    <name evidence="1" type="ordered locus">Ppro_3667</name>
</gene>
<name>A0R824_PELPD</name>
<organism evidence="1 2">
    <name type="scientific">Pelobacter propionicus (strain DSM 2379 / NBRC 103807 / OttBd1)</name>
    <dbReference type="NCBI Taxonomy" id="338966"/>
    <lineage>
        <taxon>Bacteria</taxon>
        <taxon>Pseudomonadati</taxon>
        <taxon>Thermodesulfobacteriota</taxon>
        <taxon>Desulfuromonadia</taxon>
        <taxon>Desulfuromonadales</taxon>
        <taxon>Desulfuromonadaceae</taxon>
        <taxon>Pelobacter</taxon>
    </lineage>
</organism>
<dbReference type="AlphaFoldDB" id="A0R824"/>
<geneLocation type="plasmid" evidence="1 2">
    <name>pPRO1</name>
</geneLocation>
<dbReference type="EMBL" id="CP000483">
    <property type="protein sequence ID" value="ABL01259.1"/>
    <property type="molecule type" value="Genomic_DNA"/>
</dbReference>
<reference evidence="1 2" key="1">
    <citation type="submission" date="2006-10" db="EMBL/GenBank/DDBJ databases">
        <title>Complete sequence of plasmid pPRO1 of Pelobacter propionicus DSM 2379.</title>
        <authorList>
            <consortium name="US DOE Joint Genome Institute"/>
            <person name="Copeland A."/>
            <person name="Lucas S."/>
            <person name="Lapidus A."/>
            <person name="Barry K."/>
            <person name="Detter J.C."/>
            <person name="Glavina del Rio T."/>
            <person name="Hammon N."/>
            <person name="Israni S."/>
            <person name="Dalin E."/>
            <person name="Tice H."/>
            <person name="Pitluck S."/>
            <person name="Saunders E."/>
            <person name="Brettin T."/>
            <person name="Bruce D."/>
            <person name="Han C."/>
            <person name="Tapia R."/>
            <person name="Schmutz J."/>
            <person name="Larimer F."/>
            <person name="Land M."/>
            <person name="Hauser L."/>
            <person name="Kyrpides N."/>
            <person name="Kim E."/>
            <person name="Lovley D."/>
            <person name="Richardson P."/>
        </authorList>
    </citation>
    <scope>NUCLEOTIDE SEQUENCE [LARGE SCALE GENOMIC DNA]</scope>
    <source>
        <strain evidence="2">DSM 2379 / NBRC 103807 / OttBd1</strain>
        <plasmid evidence="2">Plasmid pPRO1</plasmid>
    </source>
</reference>
<evidence type="ECO:0000313" key="2">
    <source>
        <dbReference type="Proteomes" id="UP000006732"/>
    </source>
</evidence>